<dbReference type="Proteomes" id="UP000292052">
    <property type="component" value="Unassembled WGS sequence"/>
</dbReference>
<reference evidence="2 3" key="1">
    <citation type="submission" date="2017-03" db="EMBL/GenBank/DDBJ databases">
        <title>Genome of the blue death feigning beetle - Asbolus verrucosus.</title>
        <authorList>
            <person name="Rider S.D."/>
        </authorList>
    </citation>
    <scope>NUCLEOTIDE SEQUENCE [LARGE SCALE GENOMIC DNA]</scope>
    <source>
        <strain evidence="2">Butters</strain>
        <tissue evidence="2">Head and leg muscle</tissue>
    </source>
</reference>
<dbReference type="AlphaFoldDB" id="A0A482VH27"/>
<organism evidence="2 3">
    <name type="scientific">Asbolus verrucosus</name>
    <name type="common">Desert ironclad beetle</name>
    <dbReference type="NCBI Taxonomy" id="1661398"/>
    <lineage>
        <taxon>Eukaryota</taxon>
        <taxon>Metazoa</taxon>
        <taxon>Ecdysozoa</taxon>
        <taxon>Arthropoda</taxon>
        <taxon>Hexapoda</taxon>
        <taxon>Insecta</taxon>
        <taxon>Pterygota</taxon>
        <taxon>Neoptera</taxon>
        <taxon>Endopterygota</taxon>
        <taxon>Coleoptera</taxon>
        <taxon>Polyphaga</taxon>
        <taxon>Cucujiformia</taxon>
        <taxon>Tenebrionidae</taxon>
        <taxon>Pimeliinae</taxon>
        <taxon>Asbolus</taxon>
    </lineage>
</organism>
<gene>
    <name evidence="2" type="ORF">BDFB_005805</name>
</gene>
<evidence type="ECO:0000256" key="1">
    <source>
        <dbReference type="SAM" id="MobiDB-lite"/>
    </source>
</evidence>
<feature type="compositionally biased region" description="Basic and acidic residues" evidence="1">
    <location>
        <begin position="174"/>
        <end position="184"/>
    </location>
</feature>
<dbReference type="EMBL" id="QDEB01101338">
    <property type="protein sequence ID" value="RZC31936.1"/>
    <property type="molecule type" value="Genomic_DNA"/>
</dbReference>
<evidence type="ECO:0000313" key="2">
    <source>
        <dbReference type="EMBL" id="RZC31936.1"/>
    </source>
</evidence>
<comment type="caution">
    <text evidence="2">The sequence shown here is derived from an EMBL/GenBank/DDBJ whole genome shotgun (WGS) entry which is preliminary data.</text>
</comment>
<sequence>MQKICQISRLFELGNISTKLWENRRVIKTSRRHLSARGPLPWENCEKFSDQPQKIFRKKEPKCNEQPVEEKICPEDCEILQKPKRNAYEWVIEDEKPCKPFNVRSLLDKTLCEIRRFQKCMRIFRNECNCQNLAPDCSKTRKVYPMMEAFQKGSLPGCARPLRPPAPQPTVEVNKTEKKEAVKK</sequence>
<evidence type="ECO:0000313" key="3">
    <source>
        <dbReference type="Proteomes" id="UP000292052"/>
    </source>
</evidence>
<keyword evidence="3" id="KW-1185">Reference proteome</keyword>
<feature type="region of interest" description="Disordered" evidence="1">
    <location>
        <begin position="156"/>
        <end position="184"/>
    </location>
</feature>
<name>A0A482VH27_ASBVE</name>
<accession>A0A482VH27</accession>
<proteinExistence type="predicted"/>
<protein>
    <submittedName>
        <fullName evidence="2">Uncharacterized protein</fullName>
    </submittedName>
</protein>
<dbReference type="OrthoDB" id="10404736at2759"/>